<sequence length="144" mass="16568">MGLFDLFKKEGANNTDKNYLKQLIKVAMSDGNIDEKENQFINKIAVKFNLSDEDIDDIKANIRDIKFQEPQNSRARFQMVFDLVWLMLIDGNIDVNEVHICSRVAMKMGYEPQIVEDLVNAIQNNLVDATEPEAIYEKILANIE</sequence>
<evidence type="ECO:0000259" key="1">
    <source>
        <dbReference type="Pfam" id="PF05099"/>
    </source>
</evidence>
<dbReference type="Proteomes" id="UP001172083">
    <property type="component" value="Unassembled WGS sequence"/>
</dbReference>
<organism evidence="2 3">
    <name type="scientific">Agaribacillus aureus</name>
    <dbReference type="NCBI Taxonomy" id="3051825"/>
    <lineage>
        <taxon>Bacteria</taxon>
        <taxon>Pseudomonadati</taxon>
        <taxon>Bacteroidota</taxon>
        <taxon>Cytophagia</taxon>
        <taxon>Cytophagales</taxon>
        <taxon>Splendidivirgaceae</taxon>
        <taxon>Agaribacillus</taxon>
    </lineage>
</organism>
<keyword evidence="3" id="KW-1185">Reference proteome</keyword>
<proteinExistence type="predicted"/>
<dbReference type="Pfam" id="PF05099">
    <property type="entry name" value="TerB"/>
    <property type="match status" value="1"/>
</dbReference>
<feature type="domain" description="Co-chaperone DjlA N-terminal" evidence="1">
    <location>
        <begin position="13"/>
        <end position="59"/>
    </location>
</feature>
<evidence type="ECO:0000313" key="3">
    <source>
        <dbReference type="Proteomes" id="UP001172083"/>
    </source>
</evidence>
<dbReference type="Gene3D" id="1.10.3680.10">
    <property type="entry name" value="TerB-like"/>
    <property type="match status" value="1"/>
</dbReference>
<dbReference type="InterPro" id="IPR029024">
    <property type="entry name" value="TerB-like"/>
</dbReference>
<dbReference type="EMBL" id="JAUJEB010000003">
    <property type="protein sequence ID" value="MDN5213580.1"/>
    <property type="molecule type" value="Genomic_DNA"/>
</dbReference>
<protein>
    <submittedName>
        <fullName evidence="2">TerB family tellurite resistance protein</fullName>
    </submittedName>
</protein>
<dbReference type="CDD" id="cd07177">
    <property type="entry name" value="terB_like"/>
    <property type="match status" value="1"/>
</dbReference>
<gene>
    <name evidence="2" type="ORF">QQ020_16025</name>
</gene>
<dbReference type="RefSeq" id="WP_346758918.1">
    <property type="nucleotide sequence ID" value="NZ_JAUJEB010000003.1"/>
</dbReference>
<comment type="caution">
    <text evidence="2">The sequence shown here is derived from an EMBL/GenBank/DDBJ whole genome shotgun (WGS) entry which is preliminary data.</text>
</comment>
<name>A0ABT8L754_9BACT</name>
<reference evidence="2" key="1">
    <citation type="submission" date="2023-06" db="EMBL/GenBank/DDBJ databases">
        <title>Genomic of Agaribacillus aureum.</title>
        <authorList>
            <person name="Wang G."/>
        </authorList>
    </citation>
    <scope>NUCLEOTIDE SEQUENCE</scope>
    <source>
        <strain evidence="2">BMA12</strain>
    </source>
</reference>
<evidence type="ECO:0000313" key="2">
    <source>
        <dbReference type="EMBL" id="MDN5213580.1"/>
    </source>
</evidence>
<dbReference type="InterPro" id="IPR007791">
    <property type="entry name" value="DjlA_N"/>
</dbReference>
<dbReference type="SUPFAM" id="SSF158682">
    <property type="entry name" value="TerB-like"/>
    <property type="match status" value="1"/>
</dbReference>
<accession>A0ABT8L754</accession>